<keyword evidence="3" id="KW-1133">Transmembrane helix</keyword>
<keyword evidence="5" id="KW-1185">Reference proteome</keyword>
<dbReference type="Pfam" id="PF02321">
    <property type="entry name" value="OEP"/>
    <property type="match status" value="2"/>
</dbReference>
<accession>A0ABR5R464</accession>
<dbReference type="SUPFAM" id="SSF56954">
    <property type="entry name" value="Outer membrane efflux proteins (OEP)"/>
    <property type="match status" value="1"/>
</dbReference>
<protein>
    <submittedName>
        <fullName evidence="4">Outer membrane efflux protein</fullName>
    </submittedName>
</protein>
<dbReference type="InterPro" id="IPR003423">
    <property type="entry name" value="OMP_efflux"/>
</dbReference>
<evidence type="ECO:0000256" key="3">
    <source>
        <dbReference type="SAM" id="Phobius"/>
    </source>
</evidence>
<evidence type="ECO:0000313" key="4">
    <source>
        <dbReference type="EMBL" id="KTD11778.1"/>
    </source>
</evidence>
<dbReference type="EMBL" id="LNYE01000020">
    <property type="protein sequence ID" value="KTD11778.1"/>
    <property type="molecule type" value="Genomic_DNA"/>
</dbReference>
<dbReference type="NCBIfam" id="TIGR01845">
    <property type="entry name" value="outer_NodT"/>
    <property type="match status" value="1"/>
</dbReference>
<comment type="caution">
    <text evidence="4">The sequence shown here is derived from an EMBL/GenBank/DDBJ whole genome shotgun (WGS) entry which is preliminary data.</text>
</comment>
<dbReference type="Gene3D" id="1.20.1600.10">
    <property type="entry name" value="Outer membrane efflux proteins (OEP)"/>
    <property type="match status" value="1"/>
</dbReference>
<organism evidence="4 5">
    <name type="scientific">Legionella gratiana</name>
    <dbReference type="NCBI Taxonomy" id="45066"/>
    <lineage>
        <taxon>Bacteria</taxon>
        <taxon>Pseudomonadati</taxon>
        <taxon>Pseudomonadota</taxon>
        <taxon>Gammaproteobacteria</taxon>
        <taxon>Legionellales</taxon>
        <taxon>Legionellaceae</taxon>
        <taxon>Legionella</taxon>
    </lineage>
</organism>
<dbReference type="Gene3D" id="2.20.200.10">
    <property type="entry name" value="Outer membrane efflux proteins (OEP)"/>
    <property type="match status" value="1"/>
</dbReference>
<keyword evidence="2 3" id="KW-0812">Transmembrane</keyword>
<evidence type="ECO:0000256" key="2">
    <source>
        <dbReference type="RuleBase" id="RU362097"/>
    </source>
</evidence>
<dbReference type="PANTHER" id="PTHR30203">
    <property type="entry name" value="OUTER MEMBRANE CATION EFFLUX PROTEIN"/>
    <property type="match status" value="1"/>
</dbReference>
<evidence type="ECO:0000313" key="5">
    <source>
        <dbReference type="Proteomes" id="UP000054691"/>
    </source>
</evidence>
<reference evidence="4 5" key="1">
    <citation type="submission" date="2015-11" db="EMBL/GenBank/DDBJ databases">
        <title>Genomic analysis of 38 Legionella species identifies large and diverse effector repertoires.</title>
        <authorList>
            <person name="Burstein D."/>
            <person name="Amaro F."/>
            <person name="Zusman T."/>
            <person name="Lifshitz Z."/>
            <person name="Cohen O."/>
            <person name="Gilbert J.A."/>
            <person name="Pupko T."/>
            <person name="Shuman H.A."/>
            <person name="Segal G."/>
        </authorList>
    </citation>
    <scope>NUCLEOTIDE SEQUENCE [LARGE SCALE GENOMIC DNA]</scope>
    <source>
        <strain evidence="4 5">Lyon 8420412</strain>
    </source>
</reference>
<keyword evidence="2" id="KW-0564">Palmitate</keyword>
<keyword evidence="2" id="KW-0449">Lipoprotein</keyword>
<keyword evidence="2" id="KW-1134">Transmembrane beta strand</keyword>
<comment type="similarity">
    <text evidence="1 2">Belongs to the outer membrane factor (OMF) (TC 1.B.17) family.</text>
</comment>
<sequence>MDAHNLYSREEAKFNPRIAYSPRVYVTPNRQFLLKYMILTLVLLLSSCMVGPNYVPPKLVVPPQFKEAQDKKVIEVTRKNWKPIKPQDDIERGEWWKIFNDPVLNALEDQLYHYNQNIVQAEANFSQSLAIVDQARSSLYPTLVGAVSTFRQRQAGGSASIISASGGTAGTATTNITPRAATTSIYTGFLNANWEPDIWGAVRRNIEANLSLAESNEALIGVIRLSAQGALAQYYFELRALDRSQKYLDETVIAYQKLLQFTRNQYASGVASRADVVQIQIQLESAKASAINNGILRGQYEHAIAVLMGRPPAYFSLKPAVVRLKPPPIPLQVPSVWLERRPDIAQAERLVQQASALIGVAIAAYFPTLSLTGTSSLAGNSLHELFHQPVFSWSAGMQLAETIFDGGFRKAGVRIAKEQYIAQVANYRQVVLTAFQDVEDNLISLRLLEQQSIVQDKAAADALYVLKLTKNQYKAGTVPYSNILTAQISALAAEQTAVQVDGLQMASAVGLIKSLGGGWVVNVTIPPKVKNTKSSVPGKQSVIYGDTTQ</sequence>
<dbReference type="RefSeq" id="WP_058498393.1">
    <property type="nucleotide sequence ID" value="NZ_CAAAHW010000016.1"/>
</dbReference>
<evidence type="ECO:0000256" key="1">
    <source>
        <dbReference type="ARBA" id="ARBA00007613"/>
    </source>
</evidence>
<feature type="transmembrane region" description="Helical" evidence="3">
    <location>
        <begin position="33"/>
        <end position="55"/>
    </location>
</feature>
<dbReference type="InterPro" id="IPR010131">
    <property type="entry name" value="MdtP/NodT-like"/>
</dbReference>
<dbReference type="Proteomes" id="UP000054691">
    <property type="component" value="Unassembled WGS sequence"/>
</dbReference>
<keyword evidence="2 3" id="KW-0472">Membrane</keyword>
<proteinExistence type="inferred from homology"/>
<dbReference type="PANTHER" id="PTHR30203:SF33">
    <property type="entry name" value="BLR4455 PROTEIN"/>
    <property type="match status" value="1"/>
</dbReference>
<gene>
    <name evidence="4" type="ORF">Lgra_1236</name>
</gene>
<name>A0ABR5R464_9GAMM</name>
<comment type="subcellular location">
    <subcellularLocation>
        <location evidence="2">Cell outer membrane</location>
        <topology evidence="2">Lipid-anchor</topology>
    </subcellularLocation>
</comment>